<proteinExistence type="inferred from homology"/>
<feature type="signal peptide" evidence="8">
    <location>
        <begin position="1"/>
        <end position="20"/>
    </location>
</feature>
<dbReference type="InterPro" id="IPR024077">
    <property type="entry name" value="Neurolysin/TOP_dom2"/>
</dbReference>
<evidence type="ECO:0000256" key="4">
    <source>
        <dbReference type="ARBA" id="ARBA00022801"/>
    </source>
</evidence>
<evidence type="ECO:0000313" key="11">
    <source>
        <dbReference type="Proteomes" id="UP000017548"/>
    </source>
</evidence>
<evidence type="ECO:0000256" key="3">
    <source>
        <dbReference type="ARBA" id="ARBA00022723"/>
    </source>
</evidence>
<comment type="similarity">
    <text evidence="1 7">Belongs to the peptidase M3 family.</text>
</comment>
<evidence type="ECO:0000256" key="2">
    <source>
        <dbReference type="ARBA" id="ARBA00022670"/>
    </source>
</evidence>
<dbReference type="InterPro" id="IPR001567">
    <property type="entry name" value="Pept_M3A_M3B_dom"/>
</dbReference>
<keyword evidence="4 7" id="KW-0378">Hydrolase</keyword>
<evidence type="ECO:0000256" key="6">
    <source>
        <dbReference type="ARBA" id="ARBA00023049"/>
    </source>
</evidence>
<evidence type="ECO:0000259" key="9">
    <source>
        <dbReference type="Pfam" id="PF01432"/>
    </source>
</evidence>
<dbReference type="PANTHER" id="PTHR43660:SF1">
    <property type="entry name" value="DIPEPTIDYL CARBOXYPEPTIDASE"/>
    <property type="match status" value="1"/>
</dbReference>
<evidence type="ECO:0000256" key="8">
    <source>
        <dbReference type="SAM" id="SignalP"/>
    </source>
</evidence>
<comment type="caution">
    <text evidence="10">The sequence shown here is derived from an EMBL/GenBank/DDBJ whole genome shotgun (WGS) entry which is preliminary data.</text>
</comment>
<dbReference type="EMBL" id="AXZL01000066">
    <property type="protein sequence ID" value="ESE41289.1"/>
    <property type="molecule type" value="Genomic_DNA"/>
</dbReference>
<comment type="cofactor">
    <cofactor evidence="7">
        <name>Zn(2+)</name>
        <dbReference type="ChEBI" id="CHEBI:29105"/>
    </cofactor>
    <text evidence="7">Binds 1 zinc ion.</text>
</comment>
<dbReference type="Proteomes" id="UP000017548">
    <property type="component" value="Unassembled WGS sequence"/>
</dbReference>
<dbReference type="Pfam" id="PF01432">
    <property type="entry name" value="Peptidase_M3"/>
    <property type="match status" value="1"/>
</dbReference>
<reference evidence="10 11" key="1">
    <citation type="journal article" date="2013" name="Genome Announc.">
        <title>Draft Genome Sequence of Shewanella decolorationis S12, a Dye-Degrading Bacterium Isolated from a Wastewater Treatment Plant.</title>
        <authorList>
            <person name="Xu M."/>
            <person name="Fang Y."/>
            <person name="Liu J."/>
            <person name="Chen X."/>
            <person name="Sun G."/>
            <person name="Guo J."/>
            <person name="Hua Z."/>
            <person name="Tu Q."/>
            <person name="Wu L."/>
            <person name="Zhou J."/>
            <person name="Liu X."/>
        </authorList>
    </citation>
    <scope>NUCLEOTIDE SEQUENCE [LARGE SCALE GENOMIC DNA]</scope>
    <source>
        <strain evidence="10 11">S12</strain>
    </source>
</reference>
<keyword evidence="11" id="KW-1185">Reference proteome</keyword>
<evidence type="ECO:0000256" key="1">
    <source>
        <dbReference type="ARBA" id="ARBA00006040"/>
    </source>
</evidence>
<feature type="domain" description="Peptidase M3A/M3B catalytic" evidence="9">
    <location>
        <begin position="264"/>
        <end position="711"/>
    </location>
</feature>
<protein>
    <submittedName>
        <fullName evidence="10">Peptidyl-dipeptidase dcp</fullName>
    </submittedName>
</protein>
<keyword evidence="2 7" id="KW-0645">Protease</keyword>
<gene>
    <name evidence="10" type="ORF">SHD_2199</name>
</gene>
<accession>A0ABN0PMI7</accession>
<keyword evidence="5 7" id="KW-0862">Zinc</keyword>
<dbReference type="PANTHER" id="PTHR43660">
    <property type="entry name" value="DIPEPTIDYL CARBOXYPEPTIDASE"/>
    <property type="match status" value="1"/>
</dbReference>
<dbReference type="CDD" id="cd06456">
    <property type="entry name" value="M3A_DCP"/>
    <property type="match status" value="1"/>
</dbReference>
<dbReference type="Gene3D" id="1.10.1370.40">
    <property type="match status" value="1"/>
</dbReference>
<keyword evidence="8" id="KW-0732">Signal</keyword>
<dbReference type="SUPFAM" id="SSF55486">
    <property type="entry name" value="Metalloproteases ('zincins'), catalytic domain"/>
    <property type="match status" value="1"/>
</dbReference>
<dbReference type="InterPro" id="IPR034005">
    <property type="entry name" value="M3A_DCP"/>
</dbReference>
<organism evidence="10 11">
    <name type="scientific">Shewanella decolorationis S12</name>
    <dbReference type="NCBI Taxonomy" id="1353536"/>
    <lineage>
        <taxon>Bacteria</taxon>
        <taxon>Pseudomonadati</taxon>
        <taxon>Pseudomonadota</taxon>
        <taxon>Gammaproteobacteria</taxon>
        <taxon>Alteromonadales</taxon>
        <taxon>Shewanellaceae</taxon>
        <taxon>Shewanella</taxon>
    </lineage>
</organism>
<evidence type="ECO:0000313" key="10">
    <source>
        <dbReference type="EMBL" id="ESE41289.1"/>
    </source>
</evidence>
<evidence type="ECO:0000256" key="7">
    <source>
        <dbReference type="RuleBase" id="RU003435"/>
    </source>
</evidence>
<dbReference type="InterPro" id="IPR024079">
    <property type="entry name" value="MetalloPept_cat_dom_sf"/>
</dbReference>
<evidence type="ECO:0000256" key="5">
    <source>
        <dbReference type="ARBA" id="ARBA00022833"/>
    </source>
</evidence>
<sequence length="716" mass="79490">MRKSFIAIAIGATLMTGALAGCSSQDTKAVNVTAVQTQNPLFQASTLQYQAPDFSVIKDEHFQPALEQGIKEHYQEILAIANNPAAPTFDNTIVAMEKSGALLNRASSVFYNLAGSNSNPALRKIQGEMAPKMAAHSDNINLNPALFARIEAIYNDRNNLGLTPEAVRLVEVYHQRFIMAGAKLTDEQKVKIRALNEEQSTLTNEFSQRLLRLTKEIAIVVDNKEQLAGLSDSEITSAANDAKAAGHEGKYLINITNTTRQPVLASLENRELRQRIWEASANRGLTGENETASLVSRLAQLRAERAALLGYENWASYRLAPQMAKTPEAVYSMFGSMVPAVVANTEKEAADIQAMIDKTGGKFELAPWDWEFYAEKVRQEKYALDASSIRPYFEFNRVLEDGVFYTLKELYGVTLKPRPDLPVYHPDVKAYEMFDADGSSMAIFYADYFAREGKRGGAWMSSFVGQSFLEGTKPVVVNVMNIKKAPEGQPTFVSYNEVTTMFHEMGHGTHGMFSKVTYPSLAGTSVSRDFVEFPSTFEEDWAAHPKVLANYAKHYETGKPIPDDLLQKLLKSGSFNQGFDTLEYMAAALVDMEWHSLSPDAPLQDVATFEANALKKHGLNITAVPPRYKSTYFAHAFPGGYSASYYAYMWSEILAADAFAYVQTQGGLNREIGMKYRKTIREVGNSIAPMEAYKNFRGKEPTTEGLLNRRGLNTAL</sequence>
<keyword evidence="3 7" id="KW-0479">Metal-binding</keyword>
<name>A0ABN0PMI7_9GAMM</name>
<dbReference type="Gene3D" id="3.40.390.10">
    <property type="entry name" value="Collagenase (Catalytic Domain)"/>
    <property type="match status" value="1"/>
</dbReference>
<dbReference type="Gene3D" id="1.10.1370.10">
    <property type="entry name" value="Neurolysin, domain 3"/>
    <property type="match status" value="1"/>
</dbReference>
<dbReference type="PROSITE" id="PS51257">
    <property type="entry name" value="PROKAR_LIPOPROTEIN"/>
    <property type="match status" value="1"/>
</dbReference>
<feature type="chain" id="PRO_5046417323" evidence="8">
    <location>
        <begin position="21"/>
        <end position="716"/>
    </location>
</feature>
<keyword evidence="6 7" id="KW-0482">Metalloprotease</keyword>
<dbReference type="InterPro" id="IPR045090">
    <property type="entry name" value="Pept_M3A_M3B"/>
</dbReference>
<dbReference type="RefSeq" id="WP_023267204.1">
    <property type="nucleotide sequence ID" value="NZ_AXZL01000066.1"/>
</dbReference>